<dbReference type="STRING" id="1441469.A0A225ALE6"/>
<keyword evidence="7 9" id="KW-0143">Chaperone</keyword>
<evidence type="ECO:0000256" key="5">
    <source>
        <dbReference type="ARBA" id="ARBA00022741"/>
    </source>
</evidence>
<feature type="compositionally biased region" description="Basic and acidic residues" evidence="10">
    <location>
        <begin position="4097"/>
        <end position="4108"/>
    </location>
</feature>
<keyword evidence="8 9" id="KW-0539">Nucleus</keyword>
<sequence>MEERPVFELKLSEAEGLHRLPTELAERLRNASGSEYLDALALAALEPGNTEWIFASYEPLFVDLASRWLDLEPQTYLKVLAAFSRILPFAPHLRPFASNFATTSHGNSNGSMTLNLLDLDDYTTRNALHCIFRLLSFDLESFSTIFSPVQFQPLFQHPDRCVRYLAVRCFCYYMRAADAATQTMVATHIGVEPIEGPWENTIIDYRLLGLWEERRWQYLDIEIRRKRGVLSTDSALEMVDKYKANLSPRAADIGGVLVPKVRWNRPAPESSLVRTTTVTNNLRDIAASLLEQKPLLLVGLPNAGKTSLVNDIAKTMGQGSSMVTLHLNEQTDAKSLLGMYATSSLTGAFAWQPGVLTKAAKEGRWILIEDLDRAPSEVIGLMLPVIEKGELIIPSRKERIKCADGFRIIATMKSSLNSKGEEVTPSHGLLGIRLWNKIQISSLPLSEVRQVLIQKYPLLSTRVATLIEIYDRLCSAFQSNMAARSAQGRAPGLRDLIKLCNRLNKRLLRLGVMSGNEATPESFQDEMFLDTVDIFIRYLPDQDFGHILSSIIAEVLQLSPQRAHYCLQERTPPYADREDSFSVGREMCTKMRVTRTAKSRYAKSSARFAPTRAALKTMEQITAAIQVSEPVLLVGETGIGKTAVIQQLASLKCQKLTVVNLSQQSESTDLLGGFRPVNLRSMAIPLLDEFNQLFEQTFSAKKNQKFLSSVTKNLTSGNWPRLVNLWHEAVRMADSVFRSPKEGTAAEQRTEEQPSKKRKLDSPKYAALREKWELFKAQLTDFEAQASKGDSKFAFAFVQGKIVRALRNGEWVLLDEINLATPDILENIASLLHHGDEGLPSVLLSEAGDVERVYGHPDFRIFGAMNPATDAGKRDLAPGLRSRFTEIYVHSPDADFDDLLGLIQTYLGNLTQSDPRLASDIASLYLATKKLTAENKLTDGAGQRPHFSIRTLVRSLIYIVDHVHIYGLRRAAYEGFCMSFLTLLSQESEKLVVPLIEKHIFGSAKHAKSLLGQVPKPPNDGNEYVQFKHYWMKKGPLTAEKQPHYIFTPFIEKNLKNLLRASSTRRSPILLQGPTSSGKTSMVEYLAKVSGNKFVRINNHEHTDLQEYLGSYVSTDGGTLKYQEGVLVEALRNGYWIVLDELNLAPSDVLEALNRLLDDNRELFLPETQEVIQPHPNFMLFATQNPAGLYGGRKVLSRAFRNRFLELHFDDIPEDELEYILKERTQIAPSFCARIVSVYKKLSVLRQSTRLFEQKNSFATLRDLFRWALRQADDRETLAINGFMLLAERVRNSSERAAVKKVIEDVMKVQINEDDVYGHAELERKAQGKASLSKGVVWTKAMRRVFVLVSEALRNNEPVLLVGETGCGKTQICQAVAEIYGKDIFIVNAHVNLETGDLVGAQRPLRNRSAIERQLHDDLESLLQTVSDVGAQGSSRSLEELKVAFSGLTSETLQTIPSELLDRIKTNITRSQALFEWSDGSLITAMKTGQYFLLDEVSLADDSVLERLNSVLEPHRSLLLAEKGPIDSLVVAQDGYQFLSTMNPGGDYGKRELSAALRNRMTEIWVPQLSEEEDILPILKNKLLFLNETKAKSMLKFAKWFKETFQGSSNSALSIRDLLGWVEFINKCAPSDPDFAIVQGAAMVYIDTLGANPSAMLSTSMDSVAQNRRLCLEKLAELLGINALEIYNEKSTVLIQDGNLHVGPFKLPVSSNSSPDPHFVMDAPTTIANSVRIARGLQTSKPILLEGSPGVGKTTLVASLARALGKPLTRINLSEQTDLTDLFGSDVPVEGGDVGQFAWRDAPFLQAMQRGDWVLLDEMNLASQSVLEGLNSCLDHRQQVYVAELDQTFRRHPDFVLFAAQNPHHQGGGRKGLPASFVNRFTVVYADSFSDADLNSICSKLFPKTPLEQTSKVVDFISRMNWAIDHDREFANTGGPWELNLRDIIRWFQLADRGDVQIPSGYFLENIISQRFRTQKDRSLISEIFKHSFGSPSPDKSYYHNLTTETFQVGLAEMPRRKIEQSIVESNIKILPSHLPILESLIICIERGWPSILVGPSGCGKTATIRTLASIQGAELVELALSADTDTMDLIGGFEQIDYRRQTQSLARDVVVFLHRKIISAVTPETASNSVIRLLEMYRICKNPEITIQTLFEVISNLQPDYDDPTFADISRRCTTLARTSMDANKVGFEWTEGALTEAIQHGYWVVLDNANLCNASVLDRLNSLMEPNGYLVLNEQRTEDGSARVIMPHPNFRLFLTMDPKNGELSRAMRNRSVEVCFLSELPPLASSDYLPSFILESALYRLRYVWNFNSELSTSVLAQQSFGIHLDHVAMSDFASFYQSLRQVAASFLNGQTSTSLFEVLERYAKLVQDGFQWSPISSMVKNDQQGIDIIHPLINEPHLTWHPTYTDRIILVAHLQDIKKDLHRLQQRLVHSHKNSQLLKPSQMTRLERSFASTRISSLMKDDTQAVSSFLTDFVQASYEFIQALDGNSHISEDSVATLRNFTRFCWDIFTITQVTELDEGVFQIYLQIGQQILSRAVDSQSALCALLSSFSQLLSRFRSTWALKTGLSMRKIWDAWRPATCADIEKLESLLDLEEVVGRFNKIALQTRLKISQLGLVRKSLIDAQTAMLLNNADGKLLVQGLKQQVTELVSATELYSSSQPPHFLQVFESICEYHDLPTLWNESQIHQHAHLNETLPLLAGRPADSILAFDQKSPIPAILHKLALYNCSEGTPSTMSPWTLTFSTGLLEHVERVNEVCLGRLEFFQTELHTLIEAVTYSSREISLVQSVLLTRVFASVALEILRLHQDFLNDASLGNVINVLRSIERSGISGGSVPPLQPAIDLPPDHFFRHFINDLSHCIQTLATVGEGSSSDIYKLGRVCIQLSVICLRLFVPDKPYDPSLGLVIERRRHTDQVLQLTIEDEALLAFENEFSARTYNMRRLLIEKELQKLGSTPPASPVSRSQKSQLAELHGEFLNLHNSVLSRNPETYEVAEFEQYGRLLRENIRLICARLRSNFRAYDDITILVTRFLTMLDLGASLCLDGANKTKSKSSQASIVTQTTPLIGGSNYAVTETPVHTGGSSRSHIQVQMHRLSSLVLQHRTDPSRLASASGLQELKIILGSLHHIWKTQLTQDQKEEAQKSQMYRYKGSYEDNEEIEESELRELFPVFEGNEQDISEKPRMDINSISLKLTQLHASIFESGDVETSMRHFIAESTRLLGSLSSNGDQPSAAPKLYLPGILLVLKDELKSYENVSPRYYNFYSDANIAEAKRLVSLVLSTRTRFLQLQAAWPEHAAIHDVLICCQEVLQFKHLEPVAKYITKVEKLHSLVYEWQSVASREYSVVSIYDDITALIISWRRLELSTWAKLLDLEYEKSENAVSTWWFVAYEAFIALPLQKAENDEDLKGYAAEALDTLTGFLRSTTLGQYSARLRLVELFKSLLLLFANHYPALYCTVTALENFLQHFKPFEPVISKTLEDGRKSFEKDIKEQIQLASWKDTNITALRESARRSHYKLFKYVRKYRELLARPTDSLLQQGMPELQEQSGGSNYAEQLSNVPWDSSEALAVCQRLDSIWTNRAPRFKDPSTTATNMLRVYNSALSELDVPMQLNSFVTDVIESIKTFKTETPKTLTEENKDQVQHLKTQKRRFYAETLRQLHFMGIRRNVSTVFIEEQTTTNQVLAATPSLIFKDGSVAALAKSADSYFQRFLDVLPHVRKFSREYNEDLHPTEITRSVGSAEGLLVLIRKQRDTLAPAIRQLVDLRTTFEKMKVLWTHGPQYLQQDSQYCKDGREGAFRRVSWLIPLLGVGKEIVDIHSIYSGSPSVTDTFERWNETFGRLKSDIGRLPDLPLGITSQVAADTEREVMNSFKRFNDELATLIEQRPDLTFVLEQVNSWLEITVPDSDLITGSIISIDHLNEQYLSAVDMILVGLQELKGSLVSLPPDMDDKDWLSRTDSSLSKALRDLHIADISVSLNKVLDKLQFLQDPGSSLPLASAIIAGLLPVTEQYHNICEDVTSRYLKVHREVCKMSYVLSKSFTQIASEGFCSPHEASTEESGAGKVESGTGLGEGEGAEDISKDIQDDEDLSELAQEKNQEKSSKDEMEESEDAVNMDQEDLEGEFDDDQKEGEESENENGSDKEEDEEDMIDEEVGSVNDLDPNAVDEKLWDGSHDEQQKETENEEGKGQSESDEQAANNDKKQQELKEPEKEGDKEQMEGEEEEEEEEEEAPEDEGETGGREELDVTDPHAKEEQTLDLPEEMQLDGEENDDAEPEMSDDGMDELSDYEPASNEDKVEEKAEPEAEDDLERDTSQDPGDIDMEENDQDETEEPGEPDDKETTDIAGEDETAEEEPEQKDTKIPEKDDNTATGENADESDEITGGLGVDTDTKEEKGSSGNAQQEGGAEQSGQEEPPNGAAEEGEDQKKTASSSGGTGEDSQNDPQSEAFKKLGNVLEEWHRRQQEIMNSSRDKEDQTLPPDTDMADANFEHLADEEDVADTQALGQASEEQAEALDQKKGVETERPNATDDILPDVTDDDKDIEPDENLLDATAMDLDVADSNAPDGAHAAKSTLVGETSNERNGEPPMTEELDEVDTHLAAIHLSSASAPKTSIEEARRLWAHYEAVTNDLSLSLTEQLRLILAPTLATKLRGDFRTGKRLNIKKIIPYIASQYKRDKIWMRRSIPSKRNYQIMLAVDDSKSMLESGSGQLAFETLALVARSLSMLEAGDLCIVGFGDEEHVRVAHEFGKPFSSEAGTQVFQQFSYQQTGTNVRKLVADSIALFREARARRSGGGGSNSADLWQLELIISDGICEDHETIRRLVRQAQEERIMVVFIIVDATAGSSILDLTQASFEPDDSAMGTGEMKLKMKKYLEGFPFSYYLVVRNVRELPAVLAMALKQWFAEVVDTSS</sequence>
<dbReference type="SMART" id="SM00382">
    <property type="entry name" value="AAA"/>
    <property type="match status" value="6"/>
</dbReference>
<dbReference type="InterPro" id="IPR041190">
    <property type="entry name" value="Midasin_AAA_lid_5"/>
</dbReference>
<comment type="similarity">
    <text evidence="3 9">Belongs to the midasin family.</text>
</comment>
<feature type="region of interest" description="Disordered" evidence="10">
    <location>
        <begin position="4055"/>
        <end position="4548"/>
    </location>
</feature>
<dbReference type="FunFam" id="3.40.50.300:FF:001861">
    <property type="entry name" value="Midasin"/>
    <property type="match status" value="1"/>
</dbReference>
<dbReference type="GO" id="GO:0005730">
    <property type="term" value="C:nucleolus"/>
    <property type="evidence" value="ECO:0007669"/>
    <property type="project" value="UniProtKB-SubCell"/>
</dbReference>
<dbReference type="CDD" id="cd00009">
    <property type="entry name" value="AAA"/>
    <property type="match status" value="2"/>
</dbReference>
<protein>
    <recommendedName>
        <fullName evidence="4 9">Midasin</fullName>
    </recommendedName>
</protein>
<evidence type="ECO:0000256" key="4">
    <source>
        <dbReference type="ARBA" id="ARBA00017143"/>
    </source>
</evidence>
<dbReference type="RefSeq" id="XP_020122522.1">
    <property type="nucleotide sequence ID" value="XM_020265106.1"/>
</dbReference>
<dbReference type="InterPro" id="IPR036465">
    <property type="entry name" value="vWFA_dom_sf"/>
</dbReference>
<feature type="compositionally biased region" description="Basic and acidic residues" evidence="10">
    <location>
        <begin position="4461"/>
        <end position="4480"/>
    </location>
</feature>
<dbReference type="FunFam" id="3.40.50.300:FF:000582">
    <property type="entry name" value="Midasin"/>
    <property type="match status" value="1"/>
</dbReference>
<comment type="function">
    <text evidence="9">Nuclear chaperone required for maturation and nuclear export of pre-60S ribosome subunits.</text>
</comment>
<dbReference type="GO" id="GO:0030687">
    <property type="term" value="C:preribosome, large subunit precursor"/>
    <property type="evidence" value="ECO:0007669"/>
    <property type="project" value="TreeGrafter"/>
</dbReference>
<dbReference type="OrthoDB" id="5186at2759"/>
<feature type="compositionally biased region" description="Acidic residues" evidence="10">
    <location>
        <begin position="4263"/>
        <end position="4291"/>
    </location>
</feature>
<feature type="region of interest" description="Disordered" evidence="10">
    <location>
        <begin position="737"/>
        <end position="762"/>
    </location>
</feature>
<dbReference type="Pfam" id="PF17867">
    <property type="entry name" value="AAA_lid_7"/>
    <property type="match status" value="3"/>
</dbReference>
<dbReference type="PIRSF" id="PIRSF010340">
    <property type="entry name" value="Midasin"/>
    <property type="match status" value="1"/>
</dbReference>
<evidence type="ECO:0000256" key="8">
    <source>
        <dbReference type="ARBA" id="ARBA00023242"/>
    </source>
</evidence>
<dbReference type="GO" id="GO:0000027">
    <property type="term" value="P:ribosomal large subunit assembly"/>
    <property type="evidence" value="ECO:0007669"/>
    <property type="project" value="InterPro"/>
</dbReference>
<dbReference type="SUPFAM" id="SSF53300">
    <property type="entry name" value="vWA-like"/>
    <property type="match status" value="1"/>
</dbReference>
<dbReference type="GO" id="GO:0005654">
    <property type="term" value="C:nucleoplasm"/>
    <property type="evidence" value="ECO:0007669"/>
    <property type="project" value="UniProtKB-SubCell"/>
</dbReference>
<dbReference type="Proteomes" id="UP000214365">
    <property type="component" value="Unassembled WGS sequence"/>
</dbReference>
<accession>A0A225ALE6</accession>
<dbReference type="PANTHER" id="PTHR48103:SF2">
    <property type="entry name" value="MIDASIN"/>
    <property type="match status" value="1"/>
</dbReference>
<evidence type="ECO:0000256" key="1">
    <source>
        <dbReference type="ARBA" id="ARBA00004604"/>
    </source>
</evidence>
<evidence type="ECO:0000256" key="10">
    <source>
        <dbReference type="SAM" id="MobiDB-lite"/>
    </source>
</evidence>
<feature type="compositionally biased region" description="Basic and acidic residues" evidence="10">
    <location>
        <begin position="4242"/>
        <end position="4259"/>
    </location>
</feature>
<dbReference type="FunFam" id="3.40.50.300:FF:000142">
    <property type="entry name" value="Midasin"/>
    <property type="match status" value="1"/>
</dbReference>
<feature type="compositionally biased region" description="Basic and acidic residues" evidence="10">
    <location>
        <begin position="4169"/>
        <end position="4194"/>
    </location>
</feature>
<dbReference type="InterPro" id="IPR002035">
    <property type="entry name" value="VWF_A"/>
</dbReference>
<evidence type="ECO:0000256" key="2">
    <source>
        <dbReference type="ARBA" id="ARBA00004642"/>
    </source>
</evidence>
<dbReference type="InterPro" id="IPR040848">
    <property type="entry name" value="AAA_lid_7"/>
</dbReference>
<feature type="region of interest" description="Disordered" evidence="10">
    <location>
        <begin position="4564"/>
        <end position="4594"/>
    </location>
</feature>
<dbReference type="GeneID" id="31002757"/>
<organism evidence="12 13">
    <name type="scientific">Talaromyces atroroseus</name>
    <dbReference type="NCBI Taxonomy" id="1441469"/>
    <lineage>
        <taxon>Eukaryota</taxon>
        <taxon>Fungi</taxon>
        <taxon>Dikarya</taxon>
        <taxon>Ascomycota</taxon>
        <taxon>Pezizomycotina</taxon>
        <taxon>Eurotiomycetes</taxon>
        <taxon>Eurotiomycetidae</taxon>
        <taxon>Eurotiales</taxon>
        <taxon>Trichocomaceae</taxon>
        <taxon>Talaromyces</taxon>
        <taxon>Talaromyces sect. Trachyspermi</taxon>
    </lineage>
</organism>
<feature type="compositionally biased region" description="Polar residues" evidence="10">
    <location>
        <begin position="4433"/>
        <end position="4449"/>
    </location>
</feature>
<reference evidence="12 13" key="1">
    <citation type="submission" date="2015-06" db="EMBL/GenBank/DDBJ databases">
        <title>Talaromyces atroroseus IBT 11181 draft genome.</title>
        <authorList>
            <person name="Rasmussen K.B."/>
            <person name="Rasmussen S."/>
            <person name="Petersen B."/>
            <person name="Sicheritz-Ponten T."/>
            <person name="Mortensen U.H."/>
            <person name="Thrane U."/>
        </authorList>
    </citation>
    <scope>NUCLEOTIDE SEQUENCE [LARGE SCALE GENOMIC DNA]</scope>
    <source>
        <strain evidence="12 13">IBT 11181</strain>
    </source>
</reference>
<evidence type="ECO:0000256" key="3">
    <source>
        <dbReference type="ARBA" id="ARBA00007188"/>
    </source>
</evidence>
<keyword evidence="13" id="KW-1185">Reference proteome</keyword>
<feature type="compositionally biased region" description="Basic and acidic residues" evidence="10">
    <location>
        <begin position="4203"/>
        <end position="4222"/>
    </location>
</feature>
<dbReference type="Pfam" id="PF07728">
    <property type="entry name" value="AAA_5"/>
    <property type="match status" value="9"/>
</dbReference>
<dbReference type="InterPro" id="IPR048617">
    <property type="entry name" value="MDN1_AAA_lid_4"/>
</dbReference>
<evidence type="ECO:0000256" key="9">
    <source>
        <dbReference type="PIRNR" id="PIRNR010340"/>
    </source>
</evidence>
<feature type="compositionally biased region" description="Low complexity" evidence="10">
    <location>
        <begin position="4402"/>
        <end position="4424"/>
    </location>
</feature>
<feature type="compositionally biased region" description="Acidic residues" evidence="10">
    <location>
        <begin position="4109"/>
        <end position="4158"/>
    </location>
</feature>
<comment type="caution">
    <text evidence="12">The sequence shown here is derived from an EMBL/GenBank/DDBJ whole genome shotgun (WGS) entry which is preliminary data.</text>
</comment>
<feature type="compositionally biased region" description="Acidic residues" evidence="10">
    <location>
        <begin position="4536"/>
        <end position="4548"/>
    </location>
</feature>
<dbReference type="EMBL" id="LFMY01000003">
    <property type="protein sequence ID" value="OKL62401.1"/>
    <property type="molecule type" value="Genomic_DNA"/>
</dbReference>
<dbReference type="InterPro" id="IPR027417">
    <property type="entry name" value="P-loop_NTPase"/>
</dbReference>
<dbReference type="InterPro" id="IPR011704">
    <property type="entry name" value="ATPase_dyneun-rel_AAA"/>
</dbReference>
<dbReference type="SUPFAM" id="SSF52540">
    <property type="entry name" value="P-loop containing nucleoside triphosphate hydrolases"/>
    <property type="match status" value="6"/>
</dbReference>
<gene>
    <name evidence="12" type="ORF">UA08_03002</name>
</gene>
<dbReference type="InterPro" id="IPR003593">
    <property type="entry name" value="AAA+_ATPase"/>
</dbReference>
<evidence type="ECO:0000256" key="6">
    <source>
        <dbReference type="ARBA" id="ARBA00022840"/>
    </source>
</evidence>
<dbReference type="PANTHER" id="PTHR48103">
    <property type="entry name" value="MIDASIN-RELATED"/>
    <property type="match status" value="1"/>
</dbReference>
<evidence type="ECO:0000256" key="7">
    <source>
        <dbReference type="ARBA" id="ARBA00023186"/>
    </source>
</evidence>
<feature type="compositionally biased region" description="Acidic residues" evidence="10">
    <location>
        <begin position="4322"/>
        <end position="4360"/>
    </location>
</feature>
<dbReference type="FunFam" id="3.40.50.300:FF:001368">
    <property type="entry name" value="Midasin"/>
    <property type="match status" value="1"/>
</dbReference>
<comment type="subcellular location">
    <subcellularLocation>
        <location evidence="1">Nucleus</location>
        <location evidence="1">Nucleolus</location>
    </subcellularLocation>
    <subcellularLocation>
        <location evidence="2">Nucleus</location>
        <location evidence="2">Nucleoplasm</location>
    </subcellularLocation>
</comment>
<feature type="compositionally biased region" description="Acidic residues" evidence="10">
    <location>
        <begin position="4223"/>
        <end position="4241"/>
    </location>
</feature>
<evidence type="ECO:0000313" key="12">
    <source>
        <dbReference type="EMBL" id="OKL62401.1"/>
    </source>
</evidence>
<dbReference type="Pfam" id="PF21108">
    <property type="entry name" value="MDN1_4th"/>
    <property type="match status" value="1"/>
</dbReference>
<name>A0A225ALE6_TALAT</name>
<feature type="domain" description="VWFA" evidence="11">
    <location>
        <begin position="4697"/>
        <end position="4913"/>
    </location>
</feature>
<evidence type="ECO:0000313" key="13">
    <source>
        <dbReference type="Proteomes" id="UP000214365"/>
    </source>
</evidence>
<feature type="compositionally biased region" description="Basic and acidic residues" evidence="10">
    <location>
        <begin position="4297"/>
        <end position="4307"/>
    </location>
</feature>
<dbReference type="GO" id="GO:0016887">
    <property type="term" value="F:ATP hydrolysis activity"/>
    <property type="evidence" value="ECO:0007669"/>
    <property type="project" value="InterPro"/>
</dbReference>
<dbReference type="FunFam" id="3.40.50.300:FF:001205">
    <property type="entry name" value="Midasin"/>
    <property type="match status" value="1"/>
</dbReference>
<feature type="compositionally biased region" description="Basic and acidic residues" evidence="10">
    <location>
        <begin position="4361"/>
        <end position="4372"/>
    </location>
</feature>
<dbReference type="InterPro" id="IPR012099">
    <property type="entry name" value="Midasin"/>
</dbReference>
<feature type="compositionally biased region" description="Basic and acidic residues" evidence="10">
    <location>
        <begin position="4519"/>
        <end position="4532"/>
    </location>
</feature>
<proteinExistence type="inferred from homology"/>
<evidence type="ECO:0000259" key="11">
    <source>
        <dbReference type="PROSITE" id="PS50234"/>
    </source>
</evidence>
<dbReference type="Gene3D" id="3.40.50.300">
    <property type="entry name" value="P-loop containing nucleotide triphosphate hydrolases"/>
    <property type="match status" value="7"/>
</dbReference>
<keyword evidence="5 9" id="KW-0547">Nucleotide-binding</keyword>
<dbReference type="PROSITE" id="PS50234">
    <property type="entry name" value="VWFA"/>
    <property type="match status" value="1"/>
</dbReference>
<keyword evidence="6 9" id="KW-0067">ATP-binding</keyword>
<dbReference type="GO" id="GO:0005524">
    <property type="term" value="F:ATP binding"/>
    <property type="evidence" value="ECO:0007669"/>
    <property type="project" value="UniProtKB-KW"/>
</dbReference>
<dbReference type="GO" id="GO:0000055">
    <property type="term" value="P:ribosomal large subunit export from nucleus"/>
    <property type="evidence" value="ECO:0007669"/>
    <property type="project" value="TreeGrafter"/>
</dbReference>
<dbReference type="Pfam" id="PF17865">
    <property type="entry name" value="AAA_lid_5"/>
    <property type="match status" value="1"/>
</dbReference>